<evidence type="ECO:0000313" key="8">
    <source>
        <dbReference type="EMBL" id="UMM32636.1"/>
    </source>
</evidence>
<evidence type="ECO:0000256" key="4">
    <source>
        <dbReference type="ARBA" id="ARBA00022490"/>
    </source>
</evidence>
<proteinExistence type="inferred from homology"/>
<dbReference type="Pfam" id="PF10996">
    <property type="entry name" value="Beta-Casp"/>
    <property type="match status" value="1"/>
</dbReference>
<evidence type="ECO:0000313" key="9">
    <source>
        <dbReference type="Proteomes" id="UP000827892"/>
    </source>
</evidence>
<gene>
    <name evidence="7" type="ORF">L3Y34_006554</name>
    <name evidence="8" type="ORF">L5515_006362</name>
</gene>
<dbReference type="SUPFAM" id="SSF56281">
    <property type="entry name" value="Metallo-hydrolase/oxidoreductase"/>
    <property type="match status" value="1"/>
</dbReference>
<evidence type="ECO:0000256" key="5">
    <source>
        <dbReference type="ARBA" id="ARBA00023242"/>
    </source>
</evidence>
<keyword evidence="5" id="KW-0539">Nucleus</keyword>
<dbReference type="SMART" id="SM01027">
    <property type="entry name" value="Beta-Casp"/>
    <property type="match status" value="1"/>
</dbReference>
<comment type="similarity">
    <text evidence="3">Belongs to the metallo-beta-lactamase superfamily. RNA-metabolizing metallo-beta-lactamase-like family. INTS9 subfamily.</text>
</comment>
<evidence type="ECO:0000313" key="10">
    <source>
        <dbReference type="Proteomes" id="UP000829354"/>
    </source>
</evidence>
<sequence>MNITSYTKHGHKPCYVLQWPNSRILLDTPIDYTPFFSFMPHVYQSPRFKNAHIVKKFGIPYIKELSHRVYIDGPPEIFHVSAEMLKMDRIDAILVSNYENFIGLPFYTENTGFSGKIYATEIAFQYGKLLMEEMLEFMERIEARPDDATWKKEEICQKFPNAPSMNPMTWASFYKAADMHRCLTKVITLSFNQTIELFRVKVTPIVSGHTYGSANWIFETENEKIGYLTASNPISTDVKPMEIGPLRSDIDYLIINSMSRLIDTSTQTMGVSLTRTVTDYLKNHGSVILPICPVGPIFEMIEAISDIISSTTGISPDTPIYLISPVAKSAIAMASISAEWMSESRQKAVYLPEEPYYHSQFIKSGRLRIYESLYGNFSKEFKTPCVILASHPSLRVGDAAHMIEVLGSDPKNAVIITDSDLPCEEVREPFRNLPIKFINIPMDFRMDFATLDKNLQEWKPKVVICPSAYSQPVLNRPDLKITYENLWPIKFNETVKLWKMTRDQTKTVTVSVHPDVVRDLRFKQHPTKKLAIASVACNLSAYNDDFKLVPSNYPVIKQKYGKVTLVKLLRELRKRNLDPHEETTENQKTTVLNIPILQAKITMSNGGKRMKIQSNDPTARWELQEMFNDFLMEDDGIVGRPTRDVRDVDAKEADK</sequence>
<feature type="domain" description="Beta-Casp" evidence="6">
    <location>
        <begin position="297"/>
        <end position="421"/>
    </location>
</feature>
<reference evidence="8 10" key="2">
    <citation type="submission" date="2022-04" db="EMBL/GenBank/DDBJ databases">
        <title>Chromosome-level reference genomes for two strains of Caenorhabditis briggsae: an improved platform for comparative genomics.</title>
        <authorList>
            <person name="Stevens L."/>
            <person name="Andersen E."/>
        </authorList>
    </citation>
    <scope>NUCLEOTIDE SEQUENCE [LARGE SCALE GENOMIC DNA]</scope>
    <source>
        <strain evidence="8">VX34</strain>
        <tissue evidence="8">Whole-organism</tissue>
    </source>
</reference>
<dbReference type="GO" id="GO:0005737">
    <property type="term" value="C:cytoplasm"/>
    <property type="evidence" value="ECO:0007669"/>
    <property type="project" value="UniProtKB-SubCell"/>
</dbReference>
<dbReference type="InterPro" id="IPR001279">
    <property type="entry name" value="Metallo-B-lactamas"/>
</dbReference>
<dbReference type="Proteomes" id="UP000829354">
    <property type="component" value="Chromosome V"/>
</dbReference>
<dbReference type="InterPro" id="IPR027074">
    <property type="entry name" value="Integrator_9su"/>
</dbReference>
<name>A0AAE9F0G3_CAEBR</name>
<protein>
    <recommendedName>
        <fullName evidence="6">Beta-Casp domain-containing protein</fullName>
    </recommendedName>
</protein>
<comment type="subcellular location">
    <subcellularLocation>
        <location evidence="2">Cytoplasm</location>
    </subcellularLocation>
    <subcellularLocation>
        <location evidence="1">Nucleus</location>
    </subcellularLocation>
</comment>
<dbReference type="Gene3D" id="3.60.15.10">
    <property type="entry name" value="Ribonuclease Z/Hydroxyacylglutathione hydrolase-like"/>
    <property type="match status" value="1"/>
</dbReference>
<dbReference type="EMBL" id="CP090895">
    <property type="protein sequence ID" value="ULT86894.1"/>
    <property type="molecule type" value="Genomic_DNA"/>
</dbReference>
<evidence type="ECO:0000256" key="3">
    <source>
        <dbReference type="ARBA" id="ARBA00006861"/>
    </source>
</evidence>
<keyword evidence="4" id="KW-0963">Cytoplasm</keyword>
<dbReference type="InterPro" id="IPR036866">
    <property type="entry name" value="RibonucZ/Hydroxyglut_hydro"/>
</dbReference>
<evidence type="ECO:0000256" key="1">
    <source>
        <dbReference type="ARBA" id="ARBA00004123"/>
    </source>
</evidence>
<dbReference type="Proteomes" id="UP000827892">
    <property type="component" value="Chromosome V"/>
</dbReference>
<dbReference type="AlphaFoldDB" id="A0AAE9F0G3"/>
<organism evidence="8 10">
    <name type="scientific">Caenorhabditis briggsae</name>
    <dbReference type="NCBI Taxonomy" id="6238"/>
    <lineage>
        <taxon>Eukaryota</taxon>
        <taxon>Metazoa</taxon>
        <taxon>Ecdysozoa</taxon>
        <taxon>Nematoda</taxon>
        <taxon>Chromadorea</taxon>
        <taxon>Rhabditida</taxon>
        <taxon>Rhabditina</taxon>
        <taxon>Rhabditomorpha</taxon>
        <taxon>Rhabditoidea</taxon>
        <taxon>Rhabditidae</taxon>
        <taxon>Peloderinae</taxon>
        <taxon>Caenorhabditis</taxon>
    </lineage>
</organism>
<dbReference type="PANTHER" id="PTHR46094:SF1">
    <property type="entry name" value="INTEGRATOR COMPLEX SUBUNIT 9"/>
    <property type="match status" value="1"/>
</dbReference>
<dbReference type="PANTHER" id="PTHR46094">
    <property type="entry name" value="INTEGRATOR COMPLEX SUBUNIT 9"/>
    <property type="match status" value="1"/>
</dbReference>
<dbReference type="Pfam" id="PF16661">
    <property type="entry name" value="Lactamase_B_6"/>
    <property type="match status" value="1"/>
</dbReference>
<dbReference type="InterPro" id="IPR022712">
    <property type="entry name" value="Beta_Casp"/>
</dbReference>
<dbReference type="GO" id="GO:0032039">
    <property type="term" value="C:integrator complex"/>
    <property type="evidence" value="ECO:0007669"/>
    <property type="project" value="InterPro"/>
</dbReference>
<accession>A0AAE9F0G3</accession>
<dbReference type="GO" id="GO:0016180">
    <property type="term" value="P:snRNA processing"/>
    <property type="evidence" value="ECO:0007669"/>
    <property type="project" value="InterPro"/>
</dbReference>
<evidence type="ECO:0000256" key="2">
    <source>
        <dbReference type="ARBA" id="ARBA00004496"/>
    </source>
</evidence>
<keyword evidence="10" id="KW-1185">Reference proteome</keyword>
<reference evidence="7 9" key="1">
    <citation type="submission" date="2022-02" db="EMBL/GenBank/DDBJ databases">
        <title>Chromosome-level reference genomes for two strains of Caenorhabditis briggsae: an improved platform for comparative genomics.</title>
        <authorList>
            <person name="Stevens L."/>
            <person name="Andersen E.C."/>
        </authorList>
    </citation>
    <scope>NUCLEOTIDE SEQUENCE [LARGE SCALE GENOMIC DNA]</scope>
    <source>
        <strain evidence="7">QX1410_ONT</strain>
        <tissue evidence="7">Whole-organism</tissue>
    </source>
</reference>
<dbReference type="Gene3D" id="3.40.50.10890">
    <property type="match status" value="1"/>
</dbReference>
<evidence type="ECO:0000313" key="7">
    <source>
        <dbReference type="EMBL" id="ULT86894.1"/>
    </source>
</evidence>
<evidence type="ECO:0000259" key="6">
    <source>
        <dbReference type="SMART" id="SM01027"/>
    </source>
</evidence>
<dbReference type="EMBL" id="CP092624">
    <property type="protein sequence ID" value="UMM32636.1"/>
    <property type="molecule type" value="Genomic_DNA"/>
</dbReference>